<accession>A0A4Y2IHP4</accession>
<gene>
    <name evidence="1" type="ORF">AVEN_205623_1</name>
</gene>
<evidence type="ECO:0000313" key="1">
    <source>
        <dbReference type="EMBL" id="GBM77283.1"/>
    </source>
</evidence>
<dbReference type="EMBL" id="BGPR01002680">
    <property type="protein sequence ID" value="GBM77283.1"/>
    <property type="molecule type" value="Genomic_DNA"/>
</dbReference>
<dbReference type="AlphaFoldDB" id="A0A4Y2IHP4"/>
<proteinExistence type="predicted"/>
<organism evidence="1 2">
    <name type="scientific">Araneus ventricosus</name>
    <name type="common">Orbweaver spider</name>
    <name type="synonym">Epeira ventricosa</name>
    <dbReference type="NCBI Taxonomy" id="182803"/>
    <lineage>
        <taxon>Eukaryota</taxon>
        <taxon>Metazoa</taxon>
        <taxon>Ecdysozoa</taxon>
        <taxon>Arthropoda</taxon>
        <taxon>Chelicerata</taxon>
        <taxon>Arachnida</taxon>
        <taxon>Araneae</taxon>
        <taxon>Araneomorphae</taxon>
        <taxon>Entelegynae</taxon>
        <taxon>Araneoidea</taxon>
        <taxon>Araneidae</taxon>
        <taxon>Araneus</taxon>
    </lineage>
</organism>
<sequence length="119" mass="13338">MQKKGENLMVQGRDCKTGDTISPIPGSNVFFCVPCCVGSCIIVQEQNPRGLLPFLQSCGQREVLRHPSSPSCIEVGTMGRHFRSNDEVRQAVKNSLIDFTVRQMYKCRWQICGKIAKSM</sequence>
<keyword evidence="2" id="KW-1185">Reference proteome</keyword>
<reference evidence="1 2" key="1">
    <citation type="journal article" date="2019" name="Sci. Rep.">
        <title>Orb-weaving spider Araneus ventricosus genome elucidates the spidroin gene catalogue.</title>
        <authorList>
            <person name="Kono N."/>
            <person name="Nakamura H."/>
            <person name="Ohtoshi R."/>
            <person name="Moran D.A.P."/>
            <person name="Shinohara A."/>
            <person name="Yoshida Y."/>
            <person name="Fujiwara M."/>
            <person name="Mori M."/>
            <person name="Tomita M."/>
            <person name="Arakawa K."/>
        </authorList>
    </citation>
    <scope>NUCLEOTIDE SEQUENCE [LARGE SCALE GENOMIC DNA]</scope>
</reference>
<name>A0A4Y2IHP4_ARAVE</name>
<protein>
    <submittedName>
        <fullName evidence="1">Uncharacterized protein</fullName>
    </submittedName>
</protein>
<dbReference type="Proteomes" id="UP000499080">
    <property type="component" value="Unassembled WGS sequence"/>
</dbReference>
<evidence type="ECO:0000313" key="2">
    <source>
        <dbReference type="Proteomes" id="UP000499080"/>
    </source>
</evidence>
<comment type="caution">
    <text evidence="1">The sequence shown here is derived from an EMBL/GenBank/DDBJ whole genome shotgun (WGS) entry which is preliminary data.</text>
</comment>